<dbReference type="PROSITE" id="PS51968">
    <property type="entry name" value="GRH_CP2_DB"/>
    <property type="match status" value="1"/>
</dbReference>
<dbReference type="InterPro" id="IPR057520">
    <property type="entry name" value="GRHL1/CP2_C"/>
</dbReference>
<evidence type="ECO:0000256" key="6">
    <source>
        <dbReference type="PROSITE-ProRule" id="PRU01313"/>
    </source>
</evidence>
<dbReference type="Pfam" id="PF25416">
    <property type="entry name" value="GRHL1_C"/>
    <property type="match status" value="1"/>
</dbReference>
<evidence type="ECO:0000313" key="9">
    <source>
        <dbReference type="Ensembl" id="ENSSTUP00000063515.1"/>
    </source>
</evidence>
<dbReference type="GO" id="GO:0000978">
    <property type="term" value="F:RNA polymerase II cis-regulatory region sequence-specific DNA binding"/>
    <property type="evidence" value="ECO:0007669"/>
    <property type="project" value="TreeGrafter"/>
</dbReference>
<dbReference type="InterPro" id="IPR007604">
    <property type="entry name" value="CP2"/>
</dbReference>
<dbReference type="GeneTree" id="ENSGT00940000155788"/>
<organism evidence="9 10">
    <name type="scientific">Salmo trutta</name>
    <name type="common">Brown trout</name>
    <dbReference type="NCBI Taxonomy" id="8032"/>
    <lineage>
        <taxon>Eukaryota</taxon>
        <taxon>Metazoa</taxon>
        <taxon>Chordata</taxon>
        <taxon>Craniata</taxon>
        <taxon>Vertebrata</taxon>
        <taxon>Euteleostomi</taxon>
        <taxon>Actinopterygii</taxon>
        <taxon>Neopterygii</taxon>
        <taxon>Teleostei</taxon>
        <taxon>Protacanthopterygii</taxon>
        <taxon>Salmoniformes</taxon>
        <taxon>Salmonidae</taxon>
        <taxon>Salmoninae</taxon>
        <taxon>Salmo</taxon>
    </lineage>
</organism>
<dbReference type="GO" id="GO:0007420">
    <property type="term" value="P:brain development"/>
    <property type="evidence" value="ECO:0007669"/>
    <property type="project" value="TreeGrafter"/>
</dbReference>
<sequence>MTRGTSSFDILPSSGASANSNLKVQFVKQDLVKMPQEFDNKRLVVVVPNEMFAPSRRSFSSEDEEWKTNLENPLTAATKAMMSINGDEDSAATLGLLYDYYEIPRDKRLLPSSKAAETSASNTQRNLENMENRVQVPKSEPVNLSLNIQQLDCTDRQGYGGAPGEAVGAVVKTEDQTSCYMAPGGPGAPGGSYRGEGEQQQVRVVYEQINPCDHGSLVSHVSHVDPGSLVSHVDPGSLVSHVDPGSLVSHVSHVDHGSLVSHVDPGSLVSHVSHVDHGSLVSHVVRHRGYMKEEQSQKSSPDSTDDASYPEEQERYRPSPSIGGDESLYSRPGADTFQCSLEAPRSVNQKQREGPMTYLNKGQFYAVTLREMGGANKGRRNPFSKVRSVVMVTFSDDKDRDEQLKHWKYWHSRQHTAKQRVLDIADYKESFNTIGNVEEIAYNAVSFTWDVNDEAKVFITVNCLSTDFSCQKGVKGMPLMIQIDTYNYNHRCNTPTHRAFSEIKVFCDKGAERKIRGEERKQIRMKPKGTDGSLAALDRKSDTMFFKSLSDLDTQPVLFIPDVNFGHLQRTGQDFAFNTEEMEREGGVVMKRVARPDEEHVCPPPPAKHFKPETRKRVLLYVRKESDEVFDALMLKSPTLMALLEAVSEKYGVPRENTRIYQNNRGILVNMNDSIIDHYSNEDTFILSVERSADCFRVTLAEI</sequence>
<feature type="region of interest" description="Disordered" evidence="7">
    <location>
        <begin position="290"/>
        <end position="329"/>
    </location>
</feature>
<feature type="domain" description="Grh/CP2 DB" evidence="8">
    <location>
        <begin position="332"/>
        <end position="560"/>
    </location>
</feature>
<reference evidence="9" key="1">
    <citation type="submission" date="2025-08" db="UniProtKB">
        <authorList>
            <consortium name="Ensembl"/>
        </authorList>
    </citation>
    <scope>IDENTIFICATION</scope>
</reference>
<evidence type="ECO:0000256" key="5">
    <source>
        <dbReference type="ARBA" id="ARBA00023242"/>
    </source>
</evidence>
<protein>
    <submittedName>
        <fullName evidence="9">Grainyhead-like protein 2 homolog</fullName>
    </submittedName>
</protein>
<dbReference type="Pfam" id="PF04516">
    <property type="entry name" value="CP2"/>
    <property type="match status" value="1"/>
</dbReference>
<gene>
    <name evidence="9" type="primary">LOC115187891</name>
</gene>
<evidence type="ECO:0000256" key="1">
    <source>
        <dbReference type="ARBA" id="ARBA00004123"/>
    </source>
</evidence>
<dbReference type="RefSeq" id="XP_029602796.1">
    <property type="nucleotide sequence ID" value="XM_029746936.1"/>
</dbReference>
<evidence type="ECO:0000256" key="2">
    <source>
        <dbReference type="ARBA" id="ARBA00023015"/>
    </source>
</evidence>
<dbReference type="Ensembl" id="ENSSTUT00000067014.1">
    <property type="protein sequence ID" value="ENSSTUP00000063515.1"/>
    <property type="gene ID" value="ENSSTUG00000027548.1"/>
</dbReference>
<dbReference type="KEGG" id="stru:115187891"/>
<comment type="subcellular location">
    <subcellularLocation>
        <location evidence="1 6">Nucleus</location>
    </subcellularLocation>
</comment>
<keyword evidence="10" id="KW-1185">Reference proteome</keyword>
<dbReference type="InParanoid" id="A0A674AWI5"/>
<dbReference type="GO" id="GO:0005634">
    <property type="term" value="C:nucleus"/>
    <property type="evidence" value="ECO:0007669"/>
    <property type="project" value="UniProtKB-SubCell"/>
</dbReference>
<dbReference type="PANTHER" id="PTHR11037:SF17">
    <property type="entry name" value="GRAINYHEAD-LIKE PROTEIN 2 HOMOLOG"/>
    <property type="match status" value="1"/>
</dbReference>
<dbReference type="AlphaFoldDB" id="A0A674AWI5"/>
<dbReference type="GeneID" id="115187891"/>
<dbReference type="OrthoDB" id="7680836at2759"/>
<dbReference type="InterPro" id="IPR040167">
    <property type="entry name" value="TF_CP2-like"/>
</dbReference>
<evidence type="ECO:0000256" key="4">
    <source>
        <dbReference type="ARBA" id="ARBA00023163"/>
    </source>
</evidence>
<name>A0A674AWI5_SALTR</name>
<accession>A0A674AWI5</accession>
<keyword evidence="2" id="KW-0805">Transcription regulation</keyword>
<evidence type="ECO:0000256" key="3">
    <source>
        <dbReference type="ARBA" id="ARBA00023125"/>
    </source>
</evidence>
<proteinExistence type="predicted"/>
<dbReference type="GO" id="GO:0021915">
    <property type="term" value="P:neural tube development"/>
    <property type="evidence" value="ECO:0007669"/>
    <property type="project" value="TreeGrafter"/>
</dbReference>
<reference evidence="9" key="2">
    <citation type="submission" date="2025-09" db="UniProtKB">
        <authorList>
            <consortium name="Ensembl"/>
        </authorList>
    </citation>
    <scope>IDENTIFICATION</scope>
</reference>
<dbReference type="GO" id="GO:0001228">
    <property type="term" value="F:DNA-binding transcription activator activity, RNA polymerase II-specific"/>
    <property type="evidence" value="ECO:0007669"/>
    <property type="project" value="TreeGrafter"/>
</dbReference>
<dbReference type="OMA" id="CFHEDLA"/>
<dbReference type="PANTHER" id="PTHR11037">
    <property type="entry name" value="TRANSCRIPTION FACTOR CP2"/>
    <property type="match status" value="1"/>
</dbReference>
<dbReference type="Proteomes" id="UP000472277">
    <property type="component" value="Unassembled WGS sequence"/>
</dbReference>
<evidence type="ECO:0000259" key="8">
    <source>
        <dbReference type="PROSITE" id="PS51968"/>
    </source>
</evidence>
<evidence type="ECO:0000313" key="10">
    <source>
        <dbReference type="Proteomes" id="UP000472277"/>
    </source>
</evidence>
<keyword evidence="3 6" id="KW-0238">DNA-binding</keyword>
<evidence type="ECO:0000256" key="7">
    <source>
        <dbReference type="SAM" id="MobiDB-lite"/>
    </source>
</evidence>
<keyword evidence="4" id="KW-0804">Transcription</keyword>
<keyword evidence="5 6" id="KW-0539">Nucleus</keyword>